<dbReference type="PANTHER" id="PTHR10196:SF80">
    <property type="entry name" value="D-RIBULOSE KINASE"/>
    <property type="match status" value="1"/>
</dbReference>
<dbReference type="SUPFAM" id="SSF53067">
    <property type="entry name" value="Actin-like ATPase domain"/>
    <property type="match status" value="2"/>
</dbReference>
<dbReference type="GO" id="GO:0004856">
    <property type="term" value="F:D-xylulokinase activity"/>
    <property type="evidence" value="ECO:0007669"/>
    <property type="project" value="TreeGrafter"/>
</dbReference>
<protein>
    <submittedName>
        <fullName evidence="7">Carbohydrate kinase FGGY</fullName>
    </submittedName>
</protein>
<dbReference type="GO" id="GO:0005997">
    <property type="term" value="P:xylulose metabolic process"/>
    <property type="evidence" value="ECO:0007669"/>
    <property type="project" value="TreeGrafter"/>
</dbReference>
<dbReference type="PANTHER" id="PTHR10196">
    <property type="entry name" value="SUGAR KINASE"/>
    <property type="match status" value="1"/>
</dbReference>
<gene>
    <name evidence="7" type="ordered locus">Nhal_1445</name>
</gene>
<dbReference type="Gene3D" id="3.30.420.40">
    <property type="match status" value="2"/>
</dbReference>
<organism evidence="7 8">
    <name type="scientific">Nitrosococcus halophilus (strain Nc4)</name>
    <dbReference type="NCBI Taxonomy" id="472759"/>
    <lineage>
        <taxon>Bacteria</taxon>
        <taxon>Pseudomonadati</taxon>
        <taxon>Pseudomonadota</taxon>
        <taxon>Gammaproteobacteria</taxon>
        <taxon>Chromatiales</taxon>
        <taxon>Chromatiaceae</taxon>
        <taxon>Nitrosococcus</taxon>
    </lineage>
</organism>
<reference evidence="8" key="1">
    <citation type="submission" date="2010-04" db="EMBL/GenBank/DDBJ databases">
        <title>Complete genome sequence of Nitrosococcus halophilus Nc4, a salt-adapted, aerobic obligate ammonia-oxidizing sulfur purple bacterium.</title>
        <authorList>
            <consortium name="US DOE Joint Genome Institute"/>
            <person name="Campbell M.A."/>
            <person name="Malfatti S.A."/>
            <person name="Chain P.S.G."/>
            <person name="Heidelberg J.F."/>
            <person name="Ward B.B."/>
            <person name="Klotz M.G."/>
        </authorList>
    </citation>
    <scope>NUCLEOTIDE SEQUENCE [LARGE SCALE GENOMIC DNA]</scope>
    <source>
        <strain evidence="8">Nc4</strain>
    </source>
</reference>
<dbReference type="EMBL" id="CP001798">
    <property type="protein sequence ID" value="ADE14596.1"/>
    <property type="molecule type" value="Genomic_DNA"/>
</dbReference>
<evidence type="ECO:0000256" key="2">
    <source>
        <dbReference type="ARBA" id="ARBA00009156"/>
    </source>
</evidence>
<dbReference type="GO" id="GO:0019150">
    <property type="term" value="F:D-ribulokinase activity"/>
    <property type="evidence" value="ECO:0007669"/>
    <property type="project" value="TreeGrafter"/>
</dbReference>
<dbReference type="InterPro" id="IPR043129">
    <property type="entry name" value="ATPase_NBD"/>
</dbReference>
<dbReference type="HOGENOM" id="CLU_009281_0_0_6"/>
<comment type="similarity">
    <text evidence="2">Belongs to the FGGY kinase family.</text>
</comment>
<dbReference type="eggNOG" id="COG1070">
    <property type="taxonomic scope" value="Bacteria"/>
</dbReference>
<evidence type="ECO:0000259" key="5">
    <source>
        <dbReference type="Pfam" id="PF00370"/>
    </source>
</evidence>
<dbReference type="CDD" id="cd07783">
    <property type="entry name" value="ASKHA_NBD_FGGY_SePSK_AtXK1-like"/>
    <property type="match status" value="1"/>
</dbReference>
<comment type="similarity">
    <text evidence="1">Belongs to the heat shock protein 70 family.</text>
</comment>
<proteinExistence type="inferred from homology"/>
<name>D5C139_NITHN</name>
<sequence>MFKDLFLGIDLGTSGCRVVAIDETGVAVGRSHASLPSPRRQGEAVEQDPTQWWQAVQQALQSLFASVPASAVRALAVDGTSGTVLLVDAKGNPLTPALLYNDSRSRTEARTIAEQAPSDSGAFGATSSLAKLLHLQTRPEASQAAYLLHQADWIAFRLGARLGLSDENNCLKTGYDPRRREWPAWLEQVGARYELLPSVVPPGTIIGPVHPAQVEAFGIPPQAVLVAGTTDSIAAFLATGAGKPGDAVTSLGSTLALKVASERPLFSAKYGVYSHRLGNLWLAGGASNSGGAVLGQYFTQAQLDEMTPQLRPQQPTGLNYYPLPAQGERFPIPDSQYPPRLTPRPPDDLTFFQAILEGIAHIEAQGYRQLQALGAPFPGLVKTTGRGAHNPAWIQIREQILKVPVTMASETEAAYGSALLAHQALTCSSGTATLCPYLDNFR</sequence>
<feature type="domain" description="Carbohydrate kinase FGGY N-terminal" evidence="5">
    <location>
        <begin position="6"/>
        <end position="237"/>
    </location>
</feature>
<evidence type="ECO:0000313" key="8">
    <source>
        <dbReference type="Proteomes" id="UP000001844"/>
    </source>
</evidence>
<dbReference type="Pfam" id="PF02782">
    <property type="entry name" value="FGGY_C"/>
    <property type="match status" value="1"/>
</dbReference>
<evidence type="ECO:0000256" key="4">
    <source>
        <dbReference type="ARBA" id="ARBA00022777"/>
    </source>
</evidence>
<dbReference type="InterPro" id="IPR018484">
    <property type="entry name" value="FGGY_N"/>
</dbReference>
<dbReference type="STRING" id="472759.Nhal_1445"/>
<dbReference type="GO" id="GO:0005829">
    <property type="term" value="C:cytosol"/>
    <property type="evidence" value="ECO:0007669"/>
    <property type="project" value="TreeGrafter"/>
</dbReference>
<keyword evidence="3" id="KW-0808">Transferase</keyword>
<dbReference type="InterPro" id="IPR018485">
    <property type="entry name" value="FGGY_C"/>
</dbReference>
<evidence type="ECO:0000313" key="7">
    <source>
        <dbReference type="EMBL" id="ADE14596.1"/>
    </source>
</evidence>
<dbReference type="AlphaFoldDB" id="D5C139"/>
<dbReference type="KEGG" id="nhl:Nhal_1445"/>
<dbReference type="InterPro" id="IPR000577">
    <property type="entry name" value="Carb_kinase_FGGY"/>
</dbReference>
<dbReference type="RefSeq" id="WP_013032487.1">
    <property type="nucleotide sequence ID" value="NC_013960.1"/>
</dbReference>
<feature type="domain" description="Carbohydrate kinase FGGY C-terminal" evidence="6">
    <location>
        <begin position="248"/>
        <end position="422"/>
    </location>
</feature>
<dbReference type="PROSITE" id="PS00297">
    <property type="entry name" value="HSP70_1"/>
    <property type="match status" value="1"/>
</dbReference>
<accession>D5C139</accession>
<dbReference type="Pfam" id="PF00370">
    <property type="entry name" value="FGGY_N"/>
    <property type="match status" value="1"/>
</dbReference>
<dbReference type="PIRSF" id="PIRSF000538">
    <property type="entry name" value="GlpK"/>
    <property type="match status" value="1"/>
</dbReference>
<dbReference type="InterPro" id="IPR018181">
    <property type="entry name" value="Heat_shock_70_CS"/>
</dbReference>
<evidence type="ECO:0000256" key="1">
    <source>
        <dbReference type="ARBA" id="ARBA00007381"/>
    </source>
</evidence>
<dbReference type="Proteomes" id="UP000001844">
    <property type="component" value="Chromosome"/>
</dbReference>
<keyword evidence="4 7" id="KW-0418">Kinase</keyword>
<evidence type="ECO:0000256" key="3">
    <source>
        <dbReference type="ARBA" id="ARBA00022679"/>
    </source>
</evidence>
<dbReference type="OrthoDB" id="9805576at2"/>
<keyword evidence="8" id="KW-1185">Reference proteome</keyword>
<evidence type="ECO:0000259" key="6">
    <source>
        <dbReference type="Pfam" id="PF02782"/>
    </source>
</evidence>